<accession>A0A8H4VIQ2</accession>
<keyword evidence="3" id="KW-1185">Reference proteome</keyword>
<evidence type="ECO:0000313" key="2">
    <source>
        <dbReference type="EMBL" id="KAF4612386.1"/>
    </source>
</evidence>
<evidence type="ECO:0000313" key="3">
    <source>
        <dbReference type="Proteomes" id="UP000521872"/>
    </source>
</evidence>
<dbReference type="EMBL" id="JAACJL010000057">
    <property type="protein sequence ID" value="KAF4612386.1"/>
    <property type="molecule type" value="Genomic_DNA"/>
</dbReference>
<reference evidence="2 3" key="1">
    <citation type="submission" date="2019-12" db="EMBL/GenBank/DDBJ databases">
        <authorList>
            <person name="Floudas D."/>
            <person name="Bentzer J."/>
            <person name="Ahren D."/>
            <person name="Johansson T."/>
            <person name="Persson P."/>
            <person name="Tunlid A."/>
        </authorList>
    </citation>
    <scope>NUCLEOTIDE SEQUENCE [LARGE SCALE GENOMIC DNA]</scope>
    <source>
        <strain evidence="2 3">CBS 102.39</strain>
    </source>
</reference>
<organism evidence="2 3">
    <name type="scientific">Agrocybe pediades</name>
    <dbReference type="NCBI Taxonomy" id="84607"/>
    <lineage>
        <taxon>Eukaryota</taxon>
        <taxon>Fungi</taxon>
        <taxon>Dikarya</taxon>
        <taxon>Basidiomycota</taxon>
        <taxon>Agaricomycotina</taxon>
        <taxon>Agaricomycetes</taxon>
        <taxon>Agaricomycetidae</taxon>
        <taxon>Agaricales</taxon>
        <taxon>Agaricineae</taxon>
        <taxon>Strophariaceae</taxon>
        <taxon>Agrocybe</taxon>
    </lineage>
</organism>
<gene>
    <name evidence="2" type="ORF">D9613_004418</name>
</gene>
<keyword evidence="1" id="KW-0472">Membrane</keyword>
<name>A0A8H4VIQ2_9AGAR</name>
<feature type="transmembrane region" description="Helical" evidence="1">
    <location>
        <begin position="60"/>
        <end position="80"/>
    </location>
</feature>
<keyword evidence="1" id="KW-1133">Transmembrane helix</keyword>
<dbReference type="Proteomes" id="UP000521872">
    <property type="component" value="Unassembled WGS sequence"/>
</dbReference>
<evidence type="ECO:0000256" key="1">
    <source>
        <dbReference type="SAM" id="Phobius"/>
    </source>
</evidence>
<keyword evidence="1" id="KW-0812">Transmembrane</keyword>
<dbReference type="AlphaFoldDB" id="A0A8H4VIQ2"/>
<sequence length="240" mass="27505">MLVWRQALFRPANILRRQGLQNRARQLHVTPTRPQYYQPRGVSLLAKLRFRPDGKPRSRLVGVAFGALIFFNFITLLTTYDIVEDGEVALGLLASVIYIQHVDTGFDKVDLEDPLQTLAYFKRLYQSFVRLPAEEVELLFKDLNHLLKIGGENNSEVEAHRIMRNASEQIHMAFQELNQESIANTANFVLQVMRDALEGLIELVQDAEDDESDTKYTFQLIRDHSKKDAGAVLKDYETLG</sequence>
<protein>
    <submittedName>
        <fullName evidence="2">Uncharacterized protein</fullName>
    </submittedName>
</protein>
<proteinExistence type="predicted"/>
<comment type="caution">
    <text evidence="2">The sequence shown here is derived from an EMBL/GenBank/DDBJ whole genome shotgun (WGS) entry which is preliminary data.</text>
</comment>